<dbReference type="RefSeq" id="XP_003075224.2">
    <property type="nucleotide sequence ID" value="XM_003075176.2"/>
</dbReference>
<organism evidence="4">
    <name type="scientific">Ostreococcus tauri</name>
    <name type="common">Marine green alga</name>
    <dbReference type="NCBI Taxonomy" id="70448"/>
    <lineage>
        <taxon>Eukaryota</taxon>
        <taxon>Viridiplantae</taxon>
        <taxon>Chlorophyta</taxon>
        <taxon>Mamiellophyceae</taxon>
        <taxon>Mamiellales</taxon>
        <taxon>Bathycoccaceae</taxon>
        <taxon>Ostreococcus</taxon>
    </lineage>
</organism>
<dbReference type="InterPro" id="IPR011650">
    <property type="entry name" value="Peptidase_M20_dimer"/>
</dbReference>
<dbReference type="KEGG" id="ota:OT_ostta02g03830"/>
<keyword evidence="2" id="KW-0378">Hydrolase</keyword>
<dbReference type="eggNOG" id="KOG2276">
    <property type="taxonomic scope" value="Eukaryota"/>
</dbReference>
<sequence>MLVAARPRVAHSPVWHAANARRAPKAQVRTAPRRADVMPAASAIDALNALELDEEKFLHLLGNLIGESKTLQNTGVGTAHVPREDNAVKHVLETLKPYRTENGGVLEVEHVTYAEGRGNVIIKLPATGANASSDKVLTFAGSHLDVVPANPEAWSVDPFKLTIDGDKLYGRGTTDCLGHVALMTTVFAQLAELKPDLDTALTCVFIASEEANGPGIGVDGLVANGKLEHCKPGPVIWVDCADSQPCIGTAGAITWSLRAQGHRFHSGLPHKGINAIEMGMAVIDRLQAKFYSEFPACQEERDYKFITSSTMKPTQIACAPGGLNQIPPDATISGDIRLTPFYPVADVKACIEKEVAAINADIESLPTRGEFSKFVIPDGKGGILKGSIELTWGEHLLTGIACDLESPALKTLCEVIKDVKGVAEPYSLTGSLPLVAEMQQNGFDIQLIGFGLMSTYHADDEYCSLADMKDAAKILGRTIAKFG</sequence>
<dbReference type="AlphaFoldDB" id="A0A1Y5HYF2"/>
<proteinExistence type="predicted"/>
<dbReference type="GO" id="GO:0046872">
    <property type="term" value="F:metal ion binding"/>
    <property type="evidence" value="ECO:0007669"/>
    <property type="project" value="UniProtKB-KW"/>
</dbReference>
<dbReference type="InterPro" id="IPR002933">
    <property type="entry name" value="Peptidase_M20"/>
</dbReference>
<dbReference type="PANTHER" id="PTHR43808:SF3">
    <property type="entry name" value="ACETYLORNITHINE DEACETYLASE"/>
    <property type="match status" value="1"/>
</dbReference>
<dbReference type="EMBL" id="KZ155839">
    <property type="protein sequence ID" value="OUS42230.1"/>
    <property type="molecule type" value="Genomic_DNA"/>
</dbReference>
<evidence type="ECO:0000256" key="1">
    <source>
        <dbReference type="ARBA" id="ARBA00022723"/>
    </source>
</evidence>
<evidence type="ECO:0000313" key="4">
    <source>
        <dbReference type="EMBL" id="OUS42230.1"/>
    </source>
</evidence>
<dbReference type="Gene3D" id="3.40.630.10">
    <property type="entry name" value="Zn peptidases"/>
    <property type="match status" value="2"/>
</dbReference>
<feature type="domain" description="Peptidase M20 dimerisation" evidence="3">
    <location>
        <begin position="247"/>
        <end position="360"/>
    </location>
</feature>
<dbReference type="OrthoDB" id="7832001at2759"/>
<protein>
    <recommendedName>
        <fullName evidence="3">Peptidase M20 dimerisation domain-containing protein</fullName>
    </recommendedName>
</protein>
<dbReference type="Pfam" id="PF07687">
    <property type="entry name" value="M20_dimer"/>
    <property type="match status" value="1"/>
</dbReference>
<dbReference type="InterPro" id="IPR050072">
    <property type="entry name" value="Peptidase_M20A"/>
</dbReference>
<reference evidence="4" key="1">
    <citation type="submission" date="2017-04" db="EMBL/GenBank/DDBJ databases">
        <title>Population genomics of picophytoplankton unveils novel chromosome hypervariability.</title>
        <authorList>
            <consortium name="DOE Joint Genome Institute"/>
            <person name="Blanc-Mathieu R."/>
            <person name="Krasovec M."/>
            <person name="Hebrard M."/>
            <person name="Yau S."/>
            <person name="Desgranges E."/>
            <person name="Martin J."/>
            <person name="Schackwitz W."/>
            <person name="Kuo A."/>
            <person name="Salin G."/>
            <person name="Donnadieu C."/>
            <person name="Desdevises Y."/>
            <person name="Sanchez-Ferandin S."/>
            <person name="Moreau H."/>
            <person name="Rivals E."/>
            <person name="Grigoriev I.V."/>
            <person name="Grimsley N."/>
            <person name="Eyre-Walker A."/>
            <person name="Piganeau G."/>
        </authorList>
    </citation>
    <scope>NUCLEOTIDE SEQUENCE [LARGE SCALE GENOMIC DNA]</scope>
    <source>
        <strain evidence="4">RCC 1115</strain>
    </source>
</reference>
<gene>
    <name evidence="4" type="ORF">BE221DRAFT_202164</name>
</gene>
<dbReference type="SUPFAM" id="SSF53187">
    <property type="entry name" value="Zn-dependent exopeptidases"/>
    <property type="match status" value="1"/>
</dbReference>
<dbReference type="Pfam" id="PF01546">
    <property type="entry name" value="Peptidase_M20"/>
    <property type="match status" value="1"/>
</dbReference>
<evidence type="ECO:0000256" key="2">
    <source>
        <dbReference type="ARBA" id="ARBA00022801"/>
    </source>
</evidence>
<dbReference type="GO" id="GO:0016787">
    <property type="term" value="F:hydrolase activity"/>
    <property type="evidence" value="ECO:0007669"/>
    <property type="project" value="UniProtKB-KW"/>
</dbReference>
<evidence type="ECO:0000259" key="3">
    <source>
        <dbReference type="Pfam" id="PF07687"/>
    </source>
</evidence>
<dbReference type="Gene3D" id="3.30.70.360">
    <property type="match status" value="1"/>
</dbReference>
<keyword evidence="1" id="KW-0479">Metal-binding</keyword>
<dbReference type="PANTHER" id="PTHR43808">
    <property type="entry name" value="ACETYLORNITHINE DEACETYLASE"/>
    <property type="match status" value="1"/>
</dbReference>
<accession>A0A1Y5HYF2</accession>
<dbReference type="OMA" id="NEYCLFT"/>
<dbReference type="SUPFAM" id="SSF55031">
    <property type="entry name" value="Bacterial exopeptidase dimerisation domain"/>
    <property type="match status" value="1"/>
</dbReference>
<name>A0A1Y5HYF2_OSTTA</name>
<dbReference type="InterPro" id="IPR036264">
    <property type="entry name" value="Bact_exopeptidase_dim_dom"/>
</dbReference>
<dbReference type="Proteomes" id="UP000195557">
    <property type="component" value="Unassembled WGS sequence"/>
</dbReference>